<sequence>MCMSILAFFLSILSHLFSSCPFFLHRMTISCNYLPLNAYSRRTKRVRGDGRGWEMVFLYLPKFGVFLGTLFEFLACFLIALISDSFLVGWAREMRHGCWMTSERCMSCSFG</sequence>
<name>A0A6A5XAE9_9PLEO</name>
<accession>A0A6A5XAE9</accession>
<evidence type="ECO:0000313" key="4">
    <source>
        <dbReference type="Proteomes" id="UP000799778"/>
    </source>
</evidence>
<evidence type="ECO:0000313" key="3">
    <source>
        <dbReference type="EMBL" id="KAF2009921.1"/>
    </source>
</evidence>
<dbReference type="EMBL" id="ML978077">
    <property type="protein sequence ID" value="KAF2009921.1"/>
    <property type="molecule type" value="Genomic_DNA"/>
</dbReference>
<keyword evidence="1" id="KW-0472">Membrane</keyword>
<dbReference type="RefSeq" id="XP_033378260.1">
    <property type="nucleotide sequence ID" value="XM_033534522.1"/>
</dbReference>
<protein>
    <submittedName>
        <fullName evidence="3">Uncharacterized protein</fullName>
    </submittedName>
</protein>
<reference evidence="3" key="1">
    <citation type="journal article" date="2020" name="Stud. Mycol.">
        <title>101 Dothideomycetes genomes: a test case for predicting lifestyles and emergence of pathogens.</title>
        <authorList>
            <person name="Haridas S."/>
            <person name="Albert R."/>
            <person name="Binder M."/>
            <person name="Bloem J."/>
            <person name="Labutti K."/>
            <person name="Salamov A."/>
            <person name="Andreopoulos B."/>
            <person name="Baker S."/>
            <person name="Barry K."/>
            <person name="Bills G."/>
            <person name="Bluhm B."/>
            <person name="Cannon C."/>
            <person name="Castanera R."/>
            <person name="Culley D."/>
            <person name="Daum C."/>
            <person name="Ezra D."/>
            <person name="Gonzalez J."/>
            <person name="Henrissat B."/>
            <person name="Kuo A."/>
            <person name="Liang C."/>
            <person name="Lipzen A."/>
            <person name="Lutzoni F."/>
            <person name="Magnuson J."/>
            <person name="Mondo S."/>
            <person name="Nolan M."/>
            <person name="Ohm R."/>
            <person name="Pangilinan J."/>
            <person name="Park H.-J."/>
            <person name="Ramirez L."/>
            <person name="Alfaro M."/>
            <person name="Sun H."/>
            <person name="Tritt A."/>
            <person name="Yoshinaga Y."/>
            <person name="Zwiers L.-H."/>
            <person name="Turgeon B."/>
            <person name="Goodwin S."/>
            <person name="Spatafora J."/>
            <person name="Crous P."/>
            <person name="Grigoriev I."/>
        </authorList>
    </citation>
    <scope>NUCLEOTIDE SEQUENCE</scope>
    <source>
        <strain evidence="3">CBS 175.79</strain>
    </source>
</reference>
<dbReference type="Proteomes" id="UP000799778">
    <property type="component" value="Unassembled WGS sequence"/>
</dbReference>
<evidence type="ECO:0000256" key="2">
    <source>
        <dbReference type="SAM" id="SignalP"/>
    </source>
</evidence>
<evidence type="ECO:0000256" key="1">
    <source>
        <dbReference type="SAM" id="Phobius"/>
    </source>
</evidence>
<organism evidence="3 4">
    <name type="scientific">Aaosphaeria arxii CBS 175.79</name>
    <dbReference type="NCBI Taxonomy" id="1450172"/>
    <lineage>
        <taxon>Eukaryota</taxon>
        <taxon>Fungi</taxon>
        <taxon>Dikarya</taxon>
        <taxon>Ascomycota</taxon>
        <taxon>Pezizomycotina</taxon>
        <taxon>Dothideomycetes</taxon>
        <taxon>Pleosporomycetidae</taxon>
        <taxon>Pleosporales</taxon>
        <taxon>Pleosporales incertae sedis</taxon>
        <taxon>Aaosphaeria</taxon>
    </lineage>
</organism>
<feature type="chain" id="PRO_5025387251" evidence="2">
    <location>
        <begin position="19"/>
        <end position="111"/>
    </location>
</feature>
<keyword evidence="1" id="KW-1133">Transmembrane helix</keyword>
<dbReference type="GeneID" id="54291919"/>
<gene>
    <name evidence="3" type="ORF">BU24DRAFT_67417</name>
</gene>
<proteinExistence type="predicted"/>
<keyword evidence="1" id="KW-0812">Transmembrane</keyword>
<keyword evidence="4" id="KW-1185">Reference proteome</keyword>
<feature type="signal peptide" evidence="2">
    <location>
        <begin position="1"/>
        <end position="18"/>
    </location>
</feature>
<feature type="transmembrane region" description="Helical" evidence="1">
    <location>
        <begin position="63"/>
        <end position="90"/>
    </location>
</feature>
<dbReference type="AlphaFoldDB" id="A0A6A5XAE9"/>
<keyword evidence="2" id="KW-0732">Signal</keyword>